<dbReference type="Gene3D" id="3.30.420.40">
    <property type="match status" value="1"/>
</dbReference>
<feature type="domain" description="Gcp-like" evidence="1">
    <location>
        <begin position="29"/>
        <end position="103"/>
    </location>
</feature>
<proteinExistence type="predicted"/>
<gene>
    <name evidence="2" type="ORF">METZ01_LOCUS206574</name>
</gene>
<dbReference type="AlphaFoldDB" id="A0A382ESK2"/>
<name>A0A382ESK2_9ZZZZ</name>
<evidence type="ECO:0000259" key="1">
    <source>
        <dbReference type="Pfam" id="PF00814"/>
    </source>
</evidence>
<dbReference type="EMBL" id="UINC01046113">
    <property type="protein sequence ID" value="SVB53720.1"/>
    <property type="molecule type" value="Genomic_DNA"/>
</dbReference>
<dbReference type="SUPFAM" id="SSF53067">
    <property type="entry name" value="Actin-like ATPase domain"/>
    <property type="match status" value="1"/>
</dbReference>
<dbReference type="InterPro" id="IPR043129">
    <property type="entry name" value="ATPase_NBD"/>
</dbReference>
<dbReference type="PANTHER" id="PTHR11735:SF11">
    <property type="entry name" value="TRNA THREONYLCARBAMOYLADENOSINE BIOSYNTHESIS PROTEIN TSAB"/>
    <property type="match status" value="1"/>
</dbReference>
<dbReference type="Pfam" id="PF00814">
    <property type="entry name" value="TsaD"/>
    <property type="match status" value="1"/>
</dbReference>
<feature type="non-terminal residue" evidence="2">
    <location>
        <position position="104"/>
    </location>
</feature>
<dbReference type="PANTHER" id="PTHR11735">
    <property type="entry name" value="TRNA N6-ADENOSINE THREONYLCARBAMOYLTRANSFERASE"/>
    <property type="match status" value="1"/>
</dbReference>
<protein>
    <recommendedName>
        <fullName evidence="1">Gcp-like domain-containing protein</fullName>
    </recommendedName>
</protein>
<dbReference type="GO" id="GO:0002949">
    <property type="term" value="P:tRNA threonylcarbamoyladenosine modification"/>
    <property type="evidence" value="ECO:0007669"/>
    <property type="project" value="InterPro"/>
</dbReference>
<evidence type="ECO:0000313" key="2">
    <source>
        <dbReference type="EMBL" id="SVB53720.1"/>
    </source>
</evidence>
<reference evidence="2" key="1">
    <citation type="submission" date="2018-05" db="EMBL/GenBank/DDBJ databases">
        <authorList>
            <person name="Lanie J.A."/>
            <person name="Ng W.-L."/>
            <person name="Kazmierczak K.M."/>
            <person name="Andrzejewski T.M."/>
            <person name="Davidsen T.M."/>
            <person name="Wayne K.J."/>
            <person name="Tettelin H."/>
            <person name="Glass J.I."/>
            <person name="Rusch D."/>
            <person name="Podicherti R."/>
            <person name="Tsui H.-C.T."/>
            <person name="Winkler M.E."/>
        </authorList>
    </citation>
    <scope>NUCLEOTIDE SEQUENCE</scope>
</reference>
<dbReference type="GO" id="GO:0005829">
    <property type="term" value="C:cytosol"/>
    <property type="evidence" value="ECO:0007669"/>
    <property type="project" value="TreeGrafter"/>
</dbReference>
<accession>A0A382ESK2</accession>
<dbReference type="InterPro" id="IPR000905">
    <property type="entry name" value="Gcp-like_dom"/>
</dbReference>
<sequence length="104" mass="10565">MKLLALDAATTSCSVACWSGGAVIAQREETAGRRQAEILMPMVQSAMREAGFDYNMLDLIAVTIGPGSFTGVRIGLAAARGIALASGLPLTGVTTLQALAAAPS</sequence>
<organism evidence="2">
    <name type="scientific">marine metagenome</name>
    <dbReference type="NCBI Taxonomy" id="408172"/>
    <lineage>
        <taxon>unclassified sequences</taxon>
        <taxon>metagenomes</taxon>
        <taxon>ecological metagenomes</taxon>
    </lineage>
</organism>
<dbReference type="NCBIfam" id="TIGR03725">
    <property type="entry name" value="T6A_YeaZ"/>
    <property type="match status" value="1"/>
</dbReference>
<dbReference type="InterPro" id="IPR022496">
    <property type="entry name" value="T6A_TsaB"/>
</dbReference>